<evidence type="ECO:0000256" key="9">
    <source>
        <dbReference type="SAM" id="MobiDB-lite"/>
    </source>
</evidence>
<dbReference type="Gene3D" id="3.30.40.10">
    <property type="entry name" value="Zinc/RING finger domain, C3HC4 (zinc finger)"/>
    <property type="match status" value="1"/>
</dbReference>
<dbReference type="PROSITE" id="PS00518">
    <property type="entry name" value="ZF_RING_1"/>
    <property type="match status" value="1"/>
</dbReference>
<keyword evidence="4" id="KW-0479">Metal-binding</keyword>
<evidence type="ECO:0000256" key="4">
    <source>
        <dbReference type="ARBA" id="ARBA00022723"/>
    </source>
</evidence>
<keyword evidence="7" id="KW-0833">Ubl conjugation pathway</keyword>
<keyword evidence="12" id="KW-1185">Reference proteome</keyword>
<dbReference type="SUPFAM" id="SSF57850">
    <property type="entry name" value="RING/U-box"/>
    <property type="match status" value="2"/>
</dbReference>
<dbReference type="EMBL" id="QVQW01000026">
    <property type="protein sequence ID" value="RKU44889.1"/>
    <property type="molecule type" value="Genomic_DNA"/>
</dbReference>
<gene>
    <name evidence="11" type="ORF">DL546_007579</name>
</gene>
<dbReference type="InterPro" id="IPR031127">
    <property type="entry name" value="E3_UB_ligase_RBR"/>
</dbReference>
<name>A0A420YAG3_9PEZI</name>
<dbReference type="PANTHER" id="PTHR11685">
    <property type="entry name" value="RBR FAMILY RING FINGER AND IBR DOMAIN-CONTAINING"/>
    <property type="match status" value="1"/>
</dbReference>
<evidence type="ECO:0000256" key="1">
    <source>
        <dbReference type="ARBA" id="ARBA00001798"/>
    </source>
</evidence>
<dbReference type="OrthoDB" id="10009520at2759"/>
<comment type="caution">
    <text evidence="11">The sequence shown here is derived from an EMBL/GenBank/DDBJ whole genome shotgun (WGS) entry which is preliminary data.</text>
</comment>
<organism evidence="11 12">
    <name type="scientific">Coniochaeta pulveracea</name>
    <dbReference type="NCBI Taxonomy" id="177199"/>
    <lineage>
        <taxon>Eukaryota</taxon>
        <taxon>Fungi</taxon>
        <taxon>Dikarya</taxon>
        <taxon>Ascomycota</taxon>
        <taxon>Pezizomycotina</taxon>
        <taxon>Sordariomycetes</taxon>
        <taxon>Sordariomycetidae</taxon>
        <taxon>Coniochaetales</taxon>
        <taxon>Coniochaetaceae</taxon>
        <taxon>Coniochaeta</taxon>
    </lineage>
</organism>
<keyword evidence="3" id="KW-0808">Transferase</keyword>
<dbReference type="GO" id="GO:0008270">
    <property type="term" value="F:zinc ion binding"/>
    <property type="evidence" value="ECO:0007669"/>
    <property type="project" value="UniProtKB-KW"/>
</dbReference>
<dbReference type="STRING" id="177199.A0A420YAG3"/>
<protein>
    <recommendedName>
        <fullName evidence="2">RBR-type E3 ubiquitin transferase</fullName>
        <ecNumber evidence="2">2.3.2.31</ecNumber>
    </recommendedName>
</protein>
<keyword evidence="5" id="KW-0677">Repeat</keyword>
<dbReference type="AlphaFoldDB" id="A0A420YAG3"/>
<feature type="region of interest" description="Disordered" evidence="9">
    <location>
        <begin position="1"/>
        <end position="25"/>
    </location>
</feature>
<dbReference type="EC" id="2.3.2.31" evidence="2"/>
<dbReference type="Gene3D" id="1.20.120.1750">
    <property type="match status" value="1"/>
</dbReference>
<keyword evidence="6" id="KW-0863">Zinc-finger</keyword>
<feature type="domain" description="RING-type" evidence="10">
    <location>
        <begin position="127"/>
        <end position="318"/>
    </location>
</feature>
<dbReference type="CDD" id="cd22584">
    <property type="entry name" value="Rcat_RBR_unk"/>
    <property type="match status" value="1"/>
</dbReference>
<feature type="compositionally biased region" description="Low complexity" evidence="9">
    <location>
        <begin position="113"/>
        <end position="124"/>
    </location>
</feature>
<dbReference type="InterPro" id="IPR044066">
    <property type="entry name" value="TRIAD_supradom"/>
</dbReference>
<feature type="compositionally biased region" description="Basic and acidic residues" evidence="9">
    <location>
        <begin position="76"/>
        <end position="88"/>
    </location>
</feature>
<evidence type="ECO:0000256" key="6">
    <source>
        <dbReference type="ARBA" id="ARBA00022771"/>
    </source>
</evidence>
<evidence type="ECO:0000259" key="10">
    <source>
        <dbReference type="PROSITE" id="PS51873"/>
    </source>
</evidence>
<evidence type="ECO:0000256" key="3">
    <source>
        <dbReference type="ARBA" id="ARBA00022679"/>
    </source>
</evidence>
<reference evidence="11 12" key="1">
    <citation type="submission" date="2018-08" db="EMBL/GenBank/DDBJ databases">
        <title>Draft genome of the lignicolous fungus Coniochaeta pulveracea.</title>
        <authorList>
            <person name="Borstlap C.J."/>
            <person name="De Witt R.N."/>
            <person name="Botha A."/>
            <person name="Volschenk H."/>
        </authorList>
    </citation>
    <scope>NUCLEOTIDE SEQUENCE [LARGE SCALE GENOMIC DNA]</scope>
    <source>
        <strain evidence="11 12">CAB683</strain>
    </source>
</reference>
<comment type="catalytic activity">
    <reaction evidence="1">
        <text>[E2 ubiquitin-conjugating enzyme]-S-ubiquitinyl-L-cysteine + [acceptor protein]-L-lysine = [E2 ubiquitin-conjugating enzyme]-L-cysteine + [acceptor protein]-N(6)-ubiquitinyl-L-lysine.</text>
        <dbReference type="EC" id="2.3.2.31"/>
    </reaction>
</comment>
<dbReference type="Proteomes" id="UP000275385">
    <property type="component" value="Unassembled WGS sequence"/>
</dbReference>
<evidence type="ECO:0000313" key="11">
    <source>
        <dbReference type="EMBL" id="RKU44889.1"/>
    </source>
</evidence>
<sequence length="345" mass="38784">MTCQDPPIRDPNASRQLRNDEMKRKPNMFQRLFLRLKRKQHVANHSTDLLGTTSTTILSSDKPQHAYNKGLGSVDKQLESGNRRDEPSHTQPTTIDEKTVRPDGMAMAQARPTSESSTNSGTTTADTTLQCDSCLDDFPLAQMTQSACSHRYCETCLETIIRTAMADASMFPPRCCKQELGLPIPPKLARECSAKLEECGTPYNRRVYCQQRTCSEFIPQYWIVGDIALCFHCGQKTCTHCKSSPHGEEDCPMDTAMLSLLALAHKKGYQRCYNCRRLVERMSGCNMMTCQCGSHFCYQCGGAWMVNQRTRYPCLCYLSGSGRGTRATGRLFDGEYKAYTGRFEG</sequence>
<evidence type="ECO:0000256" key="8">
    <source>
        <dbReference type="ARBA" id="ARBA00022833"/>
    </source>
</evidence>
<evidence type="ECO:0000313" key="12">
    <source>
        <dbReference type="Proteomes" id="UP000275385"/>
    </source>
</evidence>
<dbReference type="Pfam" id="PF01485">
    <property type="entry name" value="IBR"/>
    <property type="match status" value="1"/>
</dbReference>
<proteinExistence type="predicted"/>
<evidence type="ECO:0000256" key="2">
    <source>
        <dbReference type="ARBA" id="ARBA00012251"/>
    </source>
</evidence>
<dbReference type="GO" id="GO:0061630">
    <property type="term" value="F:ubiquitin protein ligase activity"/>
    <property type="evidence" value="ECO:0007669"/>
    <property type="project" value="UniProtKB-EC"/>
</dbReference>
<evidence type="ECO:0000256" key="5">
    <source>
        <dbReference type="ARBA" id="ARBA00022737"/>
    </source>
</evidence>
<dbReference type="InterPro" id="IPR017907">
    <property type="entry name" value="Znf_RING_CS"/>
</dbReference>
<evidence type="ECO:0000256" key="7">
    <source>
        <dbReference type="ARBA" id="ARBA00022786"/>
    </source>
</evidence>
<dbReference type="GO" id="GO:0016567">
    <property type="term" value="P:protein ubiquitination"/>
    <property type="evidence" value="ECO:0007669"/>
    <property type="project" value="InterPro"/>
</dbReference>
<dbReference type="PROSITE" id="PS51873">
    <property type="entry name" value="TRIAD"/>
    <property type="match status" value="1"/>
</dbReference>
<feature type="region of interest" description="Disordered" evidence="9">
    <location>
        <begin position="75"/>
        <end position="124"/>
    </location>
</feature>
<keyword evidence="8" id="KW-0862">Zinc</keyword>
<accession>A0A420YAG3</accession>
<dbReference type="InterPro" id="IPR013083">
    <property type="entry name" value="Znf_RING/FYVE/PHD"/>
</dbReference>
<dbReference type="InterPro" id="IPR002867">
    <property type="entry name" value="IBR_dom"/>
</dbReference>